<dbReference type="Gene3D" id="3.40.190.10">
    <property type="entry name" value="Periplasmic binding protein-like II"/>
    <property type="match status" value="1"/>
</dbReference>
<protein>
    <submittedName>
        <fullName evidence="7">ABC transporter substrate-binding protein</fullName>
    </submittedName>
</protein>
<evidence type="ECO:0000256" key="4">
    <source>
        <dbReference type="ARBA" id="ARBA00022729"/>
    </source>
</evidence>
<feature type="chain" id="PRO_5045995323" evidence="5">
    <location>
        <begin position="25"/>
        <end position="540"/>
    </location>
</feature>
<keyword evidence="8" id="KW-1185">Reference proteome</keyword>
<dbReference type="Gene3D" id="3.90.76.10">
    <property type="entry name" value="Dipeptide-binding Protein, Domain 1"/>
    <property type="match status" value="1"/>
</dbReference>
<dbReference type="InterPro" id="IPR039424">
    <property type="entry name" value="SBP_5"/>
</dbReference>
<evidence type="ECO:0000256" key="5">
    <source>
        <dbReference type="SAM" id="SignalP"/>
    </source>
</evidence>
<evidence type="ECO:0000313" key="8">
    <source>
        <dbReference type="Proteomes" id="UP001203338"/>
    </source>
</evidence>
<feature type="signal peptide" evidence="5">
    <location>
        <begin position="1"/>
        <end position="24"/>
    </location>
</feature>
<dbReference type="Proteomes" id="UP001203338">
    <property type="component" value="Unassembled WGS sequence"/>
</dbReference>
<dbReference type="Pfam" id="PF00496">
    <property type="entry name" value="SBP_bac_5"/>
    <property type="match status" value="1"/>
</dbReference>
<dbReference type="EMBL" id="JAMFLX010000017">
    <property type="protein sequence ID" value="MCL6270905.1"/>
    <property type="molecule type" value="Genomic_DNA"/>
</dbReference>
<evidence type="ECO:0000256" key="3">
    <source>
        <dbReference type="ARBA" id="ARBA00022448"/>
    </source>
</evidence>
<evidence type="ECO:0000256" key="1">
    <source>
        <dbReference type="ARBA" id="ARBA00004196"/>
    </source>
</evidence>
<keyword evidence="3" id="KW-0813">Transport</keyword>
<evidence type="ECO:0000313" key="7">
    <source>
        <dbReference type="EMBL" id="MCL6270905.1"/>
    </source>
</evidence>
<accession>A0ABT0PHP2</accession>
<gene>
    <name evidence="7" type="ORF">M3P05_13325</name>
</gene>
<dbReference type="RefSeq" id="WP_249700211.1">
    <property type="nucleotide sequence ID" value="NZ_JAMFLX010000017.1"/>
</dbReference>
<comment type="caution">
    <text evidence="7">The sequence shown here is derived from an EMBL/GenBank/DDBJ whole genome shotgun (WGS) entry which is preliminary data.</text>
</comment>
<dbReference type="CDD" id="cd08504">
    <property type="entry name" value="PBP2_OppA"/>
    <property type="match status" value="1"/>
</dbReference>
<proteinExistence type="inferred from homology"/>
<dbReference type="PIRSF" id="PIRSF002741">
    <property type="entry name" value="MppA"/>
    <property type="match status" value="1"/>
</dbReference>
<dbReference type="PANTHER" id="PTHR30290:SF10">
    <property type="entry name" value="PERIPLASMIC OLIGOPEPTIDE-BINDING PROTEIN-RELATED"/>
    <property type="match status" value="1"/>
</dbReference>
<organism evidence="7 8">
    <name type="scientific">Parendozoicomonas callyspongiae</name>
    <dbReference type="NCBI Taxonomy" id="2942213"/>
    <lineage>
        <taxon>Bacteria</taxon>
        <taxon>Pseudomonadati</taxon>
        <taxon>Pseudomonadota</taxon>
        <taxon>Gammaproteobacteria</taxon>
        <taxon>Oceanospirillales</taxon>
        <taxon>Endozoicomonadaceae</taxon>
        <taxon>Parendozoicomonas</taxon>
    </lineage>
</organism>
<keyword evidence="4 5" id="KW-0732">Signal</keyword>
<dbReference type="InterPro" id="IPR000914">
    <property type="entry name" value="SBP_5_dom"/>
</dbReference>
<comment type="similarity">
    <text evidence="2">Belongs to the bacterial solute-binding protein 5 family.</text>
</comment>
<evidence type="ECO:0000259" key="6">
    <source>
        <dbReference type="Pfam" id="PF00496"/>
    </source>
</evidence>
<name>A0ABT0PHP2_9GAMM</name>
<evidence type="ECO:0000256" key="2">
    <source>
        <dbReference type="ARBA" id="ARBA00005695"/>
    </source>
</evidence>
<dbReference type="PANTHER" id="PTHR30290">
    <property type="entry name" value="PERIPLASMIC BINDING COMPONENT OF ABC TRANSPORTER"/>
    <property type="match status" value="1"/>
</dbReference>
<sequence length="540" mass="60395">MKTKTLFASLALAAAVSAALPTQAADVPAGVKLDDVQVLNRGNGSEPASLDPQKIEGVPGGNVAKDMFEGLMSQDGDGNTVFGVAKSYDVSEDGKVYTFHLRDAKWSNGDPVAANDFVFAFQRAVDPATASNYAWFMELPGIINASEIIKGEKPANTLGVKALDAKTFQVSLKAPLPFFPKLLAHQTTFPVPQKIVEKYGDQWTRPENIVSNGAFVLDEWVVNERISLKPNPNYWNADETVLKQVNFLPIVSQTADLSRYKAGEVDMTYEIPIEHFKSLKKELPDDVTVIPYVGTYYYVFNTLKAPFNDVRVRKALTYSINRDAIAYAVKGQGEKPAYAFTPEAINGFVKPDLAWEKMTQKERDAEAKRLLKEVGYDKNNPLKVELLYNTSESHKKIAIAIGQMWKRNLGVEVTLRNEEWKTFLDSKRNNNFDVSRAGWIGDYNEASTMLGLWTSYNAVNDADWKNPEYDKLIETAATTLDEGQRGLIYEKAEKIFSEEFPAAPIYQYVVSRMVKPYVGGYPYGNAEDNVYSKDLYIIKH</sequence>
<feature type="domain" description="Solute-binding protein family 5" evidence="6">
    <location>
        <begin position="83"/>
        <end position="458"/>
    </location>
</feature>
<comment type="subcellular location">
    <subcellularLocation>
        <location evidence="1">Cell envelope</location>
    </subcellularLocation>
</comment>
<reference evidence="7 8" key="1">
    <citation type="submission" date="2022-05" db="EMBL/GenBank/DDBJ databases">
        <authorList>
            <person name="Park J.-S."/>
        </authorList>
    </citation>
    <scope>NUCLEOTIDE SEQUENCE [LARGE SCALE GENOMIC DNA]</scope>
    <source>
        <strain evidence="7 8">2012CJ34-2</strain>
    </source>
</reference>
<dbReference type="SUPFAM" id="SSF53850">
    <property type="entry name" value="Periplasmic binding protein-like II"/>
    <property type="match status" value="1"/>
</dbReference>
<dbReference type="InterPro" id="IPR030678">
    <property type="entry name" value="Peptide/Ni-bd"/>
</dbReference>
<dbReference type="Gene3D" id="3.10.105.10">
    <property type="entry name" value="Dipeptide-binding Protein, Domain 3"/>
    <property type="match status" value="1"/>
</dbReference>